<dbReference type="InterPro" id="IPR002559">
    <property type="entry name" value="Transposase_11"/>
</dbReference>
<evidence type="ECO:0000259" key="1">
    <source>
        <dbReference type="Pfam" id="PF01609"/>
    </source>
</evidence>
<dbReference type="EMBL" id="UINC01076465">
    <property type="protein sequence ID" value="SVC15663.1"/>
    <property type="molecule type" value="Genomic_DNA"/>
</dbReference>
<accession>A0A382JWR1</accession>
<name>A0A382JWR1_9ZZZZ</name>
<dbReference type="PANTHER" id="PTHR30007">
    <property type="entry name" value="PHP DOMAIN PROTEIN"/>
    <property type="match status" value="1"/>
</dbReference>
<dbReference type="Pfam" id="PF01609">
    <property type="entry name" value="DDE_Tnp_1"/>
    <property type="match status" value="1"/>
</dbReference>
<reference evidence="2" key="1">
    <citation type="submission" date="2018-05" db="EMBL/GenBank/DDBJ databases">
        <authorList>
            <person name="Lanie J.A."/>
            <person name="Ng W.-L."/>
            <person name="Kazmierczak K.M."/>
            <person name="Andrzejewski T.M."/>
            <person name="Davidsen T.M."/>
            <person name="Wayne K.J."/>
            <person name="Tettelin H."/>
            <person name="Glass J.I."/>
            <person name="Rusch D."/>
            <person name="Podicherti R."/>
            <person name="Tsui H.-C.T."/>
            <person name="Winkler M.E."/>
        </authorList>
    </citation>
    <scope>NUCLEOTIDE SEQUENCE</scope>
</reference>
<dbReference type="PANTHER" id="PTHR30007:SF0">
    <property type="entry name" value="TRANSPOSASE"/>
    <property type="match status" value="1"/>
</dbReference>
<proteinExistence type="predicted"/>
<gene>
    <name evidence="2" type="ORF">METZ01_LOCUS268517</name>
</gene>
<sequence>VDGDGSPLGVVIAGANVHDTKLLAETLDSMTLFPPPPLPGELQHLCLDKGYDNPTGHAAVAEYGYSGHIRRIGEEKLDENHEKRHPARRWVVERTLAWLAKFRAVEVRRDVKPENYAGLVKFACVLIWTRIWHRLKAEGAG</sequence>
<dbReference type="AlphaFoldDB" id="A0A382JWR1"/>
<dbReference type="GO" id="GO:0004803">
    <property type="term" value="F:transposase activity"/>
    <property type="evidence" value="ECO:0007669"/>
    <property type="project" value="InterPro"/>
</dbReference>
<protein>
    <recommendedName>
        <fullName evidence="1">Transposase IS4-like domain-containing protein</fullName>
    </recommendedName>
</protein>
<dbReference type="GO" id="GO:0006313">
    <property type="term" value="P:DNA transposition"/>
    <property type="evidence" value="ECO:0007669"/>
    <property type="project" value="InterPro"/>
</dbReference>
<evidence type="ECO:0000313" key="2">
    <source>
        <dbReference type="EMBL" id="SVC15663.1"/>
    </source>
</evidence>
<feature type="non-terminal residue" evidence="2">
    <location>
        <position position="1"/>
    </location>
</feature>
<dbReference type="GO" id="GO:0003677">
    <property type="term" value="F:DNA binding"/>
    <property type="evidence" value="ECO:0007669"/>
    <property type="project" value="InterPro"/>
</dbReference>
<feature type="domain" description="Transposase IS4-like" evidence="1">
    <location>
        <begin position="1"/>
        <end position="104"/>
    </location>
</feature>
<organism evidence="2">
    <name type="scientific">marine metagenome</name>
    <dbReference type="NCBI Taxonomy" id="408172"/>
    <lineage>
        <taxon>unclassified sequences</taxon>
        <taxon>metagenomes</taxon>
        <taxon>ecological metagenomes</taxon>
    </lineage>
</organism>